<name>A0ACB0ME30_TRIPR</name>
<dbReference type="Proteomes" id="UP001177021">
    <property type="component" value="Unassembled WGS sequence"/>
</dbReference>
<protein>
    <submittedName>
        <fullName evidence="1">Uncharacterized protein</fullName>
    </submittedName>
</protein>
<sequence>MASSSIFTPLQLRHRPPSPHFPANNGGGGDGGFWGNDPFDSDGFSSSSSGYTLFFTLLILFHYILFLQSPSNQIGYLTEPASTAASCSENNEEESSSLPPEITIGIDIGTWPCCISVWNGSKVELWKKKINEMKKRSCETSKDRSNMKSHSP</sequence>
<evidence type="ECO:0000313" key="2">
    <source>
        <dbReference type="Proteomes" id="UP001177021"/>
    </source>
</evidence>
<proteinExistence type="predicted"/>
<keyword evidence="2" id="KW-1185">Reference proteome</keyword>
<organism evidence="1 2">
    <name type="scientific">Trifolium pratense</name>
    <name type="common">Red clover</name>
    <dbReference type="NCBI Taxonomy" id="57577"/>
    <lineage>
        <taxon>Eukaryota</taxon>
        <taxon>Viridiplantae</taxon>
        <taxon>Streptophyta</taxon>
        <taxon>Embryophyta</taxon>
        <taxon>Tracheophyta</taxon>
        <taxon>Spermatophyta</taxon>
        <taxon>Magnoliopsida</taxon>
        <taxon>eudicotyledons</taxon>
        <taxon>Gunneridae</taxon>
        <taxon>Pentapetalae</taxon>
        <taxon>rosids</taxon>
        <taxon>fabids</taxon>
        <taxon>Fabales</taxon>
        <taxon>Fabaceae</taxon>
        <taxon>Papilionoideae</taxon>
        <taxon>50 kb inversion clade</taxon>
        <taxon>NPAAA clade</taxon>
        <taxon>Hologalegina</taxon>
        <taxon>IRL clade</taxon>
        <taxon>Trifolieae</taxon>
        <taxon>Trifolium</taxon>
    </lineage>
</organism>
<gene>
    <name evidence="1" type="ORF">MILVUS5_LOCUS41377</name>
</gene>
<dbReference type="EMBL" id="CASHSV030000823">
    <property type="protein sequence ID" value="CAJ2679242.1"/>
    <property type="molecule type" value="Genomic_DNA"/>
</dbReference>
<reference evidence="1" key="1">
    <citation type="submission" date="2023-10" db="EMBL/GenBank/DDBJ databases">
        <authorList>
            <person name="Rodriguez Cubillos JULIANA M."/>
            <person name="De Vega J."/>
        </authorList>
    </citation>
    <scope>NUCLEOTIDE SEQUENCE</scope>
</reference>
<comment type="caution">
    <text evidence="1">The sequence shown here is derived from an EMBL/GenBank/DDBJ whole genome shotgun (WGS) entry which is preliminary data.</text>
</comment>
<evidence type="ECO:0000313" key="1">
    <source>
        <dbReference type="EMBL" id="CAJ2679242.1"/>
    </source>
</evidence>
<accession>A0ACB0ME30</accession>